<feature type="domain" description="Lipoprotein-associated type-17" evidence="2">
    <location>
        <begin position="561"/>
        <end position="643"/>
    </location>
</feature>
<dbReference type="Proteomes" id="UP000295518">
    <property type="component" value="Unassembled WGS sequence"/>
</dbReference>
<dbReference type="NCBIfam" id="NF045726">
    <property type="entry name" value="XXplasma_LP"/>
    <property type="match status" value="1"/>
</dbReference>
<reference evidence="3 4" key="1">
    <citation type="submission" date="2019-03" db="EMBL/GenBank/DDBJ databases">
        <title>Genomic Encyclopedia of Archaeal and Bacterial Type Strains, Phase II (KMG-II): from individual species to whole genera.</title>
        <authorList>
            <person name="Goeker M."/>
        </authorList>
    </citation>
    <scope>NUCLEOTIDE SEQUENCE [LARGE SCALE GENOMIC DNA]</scope>
    <source>
        <strain evidence="3 4">ATCC 700618</strain>
    </source>
</reference>
<name>A0A4R6IAB4_9MOLU</name>
<keyword evidence="1" id="KW-0732">Signal</keyword>
<keyword evidence="4" id="KW-1185">Reference proteome</keyword>
<dbReference type="AlphaFoldDB" id="A0A4R6IAB4"/>
<organism evidence="3 4">
    <name type="scientific">Mycoplasma testudineum</name>
    <dbReference type="NCBI Taxonomy" id="244584"/>
    <lineage>
        <taxon>Bacteria</taxon>
        <taxon>Bacillati</taxon>
        <taxon>Mycoplasmatota</taxon>
        <taxon>Mollicutes</taxon>
        <taxon>Mycoplasmataceae</taxon>
        <taxon>Mycoplasma</taxon>
    </lineage>
</organism>
<dbReference type="EMBL" id="SNWN01000015">
    <property type="protein sequence ID" value="TDO19143.1"/>
    <property type="molecule type" value="Genomic_DNA"/>
</dbReference>
<evidence type="ECO:0000259" key="2">
    <source>
        <dbReference type="Pfam" id="PF04200"/>
    </source>
</evidence>
<evidence type="ECO:0000313" key="4">
    <source>
        <dbReference type="Proteomes" id="UP000295518"/>
    </source>
</evidence>
<dbReference type="Pfam" id="PF04200">
    <property type="entry name" value="Lipoprotein_17"/>
    <property type="match status" value="2"/>
</dbReference>
<evidence type="ECO:0000313" key="3">
    <source>
        <dbReference type="EMBL" id="TDO19143.1"/>
    </source>
</evidence>
<gene>
    <name evidence="3" type="ORF">EI74_0794</name>
</gene>
<dbReference type="InterPro" id="IPR054816">
    <property type="entry name" value="Lipoprotein_mollicutes-type_CS"/>
</dbReference>
<dbReference type="InterPro" id="IPR007326">
    <property type="entry name" value="Lipoprotein-assoc_dom"/>
</dbReference>
<accession>A0A4R6IAB4</accession>
<keyword evidence="3" id="KW-0449">Lipoprotein</keyword>
<protein>
    <submittedName>
        <fullName evidence="3">Lipoprotein-associated protein</fullName>
    </submittedName>
</protein>
<comment type="caution">
    <text evidence="3">The sequence shown here is derived from an EMBL/GenBank/DDBJ whole genome shotgun (WGS) entry which is preliminary data.</text>
</comment>
<proteinExistence type="predicted"/>
<feature type="domain" description="Lipoprotein-associated type-17" evidence="2">
    <location>
        <begin position="474"/>
        <end position="545"/>
    </location>
</feature>
<feature type="signal peptide" evidence="1">
    <location>
        <begin position="1"/>
        <end position="25"/>
    </location>
</feature>
<dbReference type="PROSITE" id="PS51257">
    <property type="entry name" value="PROKAR_LIPOPROTEIN"/>
    <property type="match status" value="1"/>
</dbReference>
<sequence length="1061" mass="114409">MKKRKLLFGLGIPVVTGLAAIVAVACNPGTGNSADEEFKKVVDAISGKSFEVKDTMSVASFGTKITGLTTKDTAGKTSDIKALFAADFSTALGSSAQVQSATFTSADSKLKLSLSYPNTDANMEATFTVSKLTATETVDLESIFTKLNDKTFAPETEHAQKSPQMWETWAKGLNNGNLTTGMKAWISGNFDTDLGAATITKVAVTAPANDEVTTIIMTLTLSNGTANKDVKITVSPLPSKKSLDSKTTPENKNQLDVTAVKTALEKISTRTTVNHKNDLPAATNNYNDAAKFLADINQSNLDLRSTNLTFSNFKNDTNAGTKSFTITIAKTGATSIALNFTVSGFKTNAQGAQADVNTVKNSLEAISKKTTVNHKNDLPIAGNNYADAAAFLADINQSKLDLKETTLTLSNFKDDPNFGIKSFTITISKTGATSATVTFAVSGFKTTAQGAQADINAVKAALEAITPKTTVGHKNELPTTENDYKTVDELLTDLNQNTFDSKQTTLALGKITNDEAAGTKTVTITISKKDAATTTTTITIIGFNTTAKVAQNEVDAVKSNLEKITSKVTKSHASKLPSAVTNYENSKAFLDDISQSSFNVNGSVLSLSSFTNNDKEGSKTFTVTITKNGTTATSSVTVTGFNTTVKVAQAEVDHVEKFLKALGNDKTTLKINLYPDTNNDYSESGKFFEDISVTAYDLKGTKLSFNKFNNNVATGIKTFEIVISKESATNKTVPFTVKGFKIADSKAKAWYDKWSAVTNFAVKQYDANTSQLAFTRGTAHQKWNTTEGSVADKFNAILATKLNEESTPTLLTDYSPVFEIQPKIDTNAESTTLKLEYYLTKVVNDITTYFNADGTEADALEKITKSSLNLSGMVSDINQLKAQEKNMLTATTNSGLYGTPRGLKLAEWKAKFKTINLNTDDPWRVVHRELAPSLFSEQDGVVNNLDNPQTGENARGIPTALTLFSSNVVGDDDKIKKFMARLETKTQLLNRYKSTLLQVFSITLTLNGTSYDAVIGALNGSVADSVTPLNDEVIKTWFLNPSRDSLQNRQENPIPYENQTE</sequence>
<evidence type="ECO:0000256" key="1">
    <source>
        <dbReference type="SAM" id="SignalP"/>
    </source>
</evidence>
<feature type="chain" id="PRO_5020441063" evidence="1">
    <location>
        <begin position="26"/>
        <end position="1061"/>
    </location>
</feature>
<dbReference type="RefSeq" id="WP_094254899.1">
    <property type="nucleotide sequence ID" value="NZ_NNCE01000007.1"/>
</dbReference>